<evidence type="ECO:0000313" key="5">
    <source>
        <dbReference type="EMBL" id="MFC4534236.1"/>
    </source>
</evidence>
<keyword evidence="3" id="KW-0472">Membrane</keyword>
<feature type="transmembrane region" description="Helical" evidence="3">
    <location>
        <begin position="63"/>
        <end position="85"/>
    </location>
</feature>
<evidence type="ECO:0000256" key="1">
    <source>
        <dbReference type="ARBA" id="ARBA00006068"/>
    </source>
</evidence>
<feature type="domain" description="Cell envelope-related transcriptional attenuator" evidence="4">
    <location>
        <begin position="135"/>
        <end position="289"/>
    </location>
</feature>
<evidence type="ECO:0000259" key="4">
    <source>
        <dbReference type="Pfam" id="PF03816"/>
    </source>
</evidence>
<reference evidence="6" key="1">
    <citation type="journal article" date="2019" name="Int. J. Syst. Evol. Microbiol.">
        <title>The Global Catalogue of Microorganisms (GCM) 10K type strain sequencing project: providing services to taxonomists for standard genome sequencing and annotation.</title>
        <authorList>
            <consortium name="The Broad Institute Genomics Platform"/>
            <consortium name="The Broad Institute Genome Sequencing Center for Infectious Disease"/>
            <person name="Wu L."/>
            <person name="Ma J."/>
        </authorList>
    </citation>
    <scope>NUCLEOTIDE SEQUENCE [LARGE SCALE GENOMIC DNA]</scope>
    <source>
        <strain evidence="6">CGMCC 4.7132</strain>
    </source>
</reference>
<dbReference type="RefSeq" id="WP_380844480.1">
    <property type="nucleotide sequence ID" value="NZ_JBHSFP010000021.1"/>
</dbReference>
<dbReference type="InterPro" id="IPR004474">
    <property type="entry name" value="LytR_CpsA_psr"/>
</dbReference>
<accession>A0ABV9CLT5</accession>
<name>A0ABV9CLT5_9ACTN</name>
<feature type="region of interest" description="Disordered" evidence="2">
    <location>
        <begin position="33"/>
        <end position="57"/>
    </location>
</feature>
<dbReference type="NCBIfam" id="TIGR00350">
    <property type="entry name" value="lytR_cpsA_psr"/>
    <property type="match status" value="1"/>
</dbReference>
<sequence>MDDLKVLRDFGRGLEHEPPATLARQRRRLLDAATATASADAGAAAGPGRRRRFPGAGRPRRRIGWAALAGVAAVTAALVVVPTVLLRGTTPAGSTVAAPTWHRPAKQDGVLNVLVVGSDERPAPKGAPGLSLGERSDVMILVTVPEDGRKISAVSLPRDSMVRIPACQSPDGTTAPARTDMINSAFTTGGLRCAWKTVESLTGVRVDHAVEIRFSGFKDIVDALGGVEITLPMAVKDPKSKLDLPAGRHLLNGEQALAYVRTRYALGAGSDIPRIRRQQVLMASLLDKILHIGEPDRLRLLFQAVRKSVITDVDLDLGTLLTVLQGAQPGSTDPVRFLIVPVRPYPADPHRLEWLQPDAGRLFAQLRGGG</sequence>
<dbReference type="InterPro" id="IPR050922">
    <property type="entry name" value="LytR/CpsA/Psr_CW_biosynth"/>
</dbReference>
<keyword evidence="3" id="KW-1133">Transmembrane helix</keyword>
<organism evidence="5 6">
    <name type="scientific">Sphaerisporangium dianthi</name>
    <dbReference type="NCBI Taxonomy" id="1436120"/>
    <lineage>
        <taxon>Bacteria</taxon>
        <taxon>Bacillati</taxon>
        <taxon>Actinomycetota</taxon>
        <taxon>Actinomycetes</taxon>
        <taxon>Streptosporangiales</taxon>
        <taxon>Streptosporangiaceae</taxon>
        <taxon>Sphaerisporangium</taxon>
    </lineage>
</organism>
<protein>
    <submittedName>
        <fullName evidence="5">LCP family protein</fullName>
    </submittedName>
</protein>
<evidence type="ECO:0000256" key="2">
    <source>
        <dbReference type="SAM" id="MobiDB-lite"/>
    </source>
</evidence>
<comment type="caution">
    <text evidence="5">The sequence shown here is derived from an EMBL/GenBank/DDBJ whole genome shotgun (WGS) entry which is preliminary data.</text>
</comment>
<evidence type="ECO:0000313" key="6">
    <source>
        <dbReference type="Proteomes" id="UP001596004"/>
    </source>
</evidence>
<gene>
    <name evidence="5" type="ORF">ACFO60_26050</name>
</gene>
<dbReference type="Gene3D" id="3.40.630.190">
    <property type="entry name" value="LCP protein"/>
    <property type="match status" value="1"/>
</dbReference>
<dbReference type="PANTHER" id="PTHR33392:SF6">
    <property type="entry name" value="POLYISOPRENYL-TEICHOIC ACID--PEPTIDOGLYCAN TEICHOIC ACID TRANSFERASE TAGU"/>
    <property type="match status" value="1"/>
</dbReference>
<dbReference type="Proteomes" id="UP001596004">
    <property type="component" value="Unassembled WGS sequence"/>
</dbReference>
<dbReference type="PANTHER" id="PTHR33392">
    <property type="entry name" value="POLYISOPRENYL-TEICHOIC ACID--PEPTIDOGLYCAN TEICHOIC ACID TRANSFERASE TAGU"/>
    <property type="match status" value="1"/>
</dbReference>
<dbReference type="Pfam" id="PF03816">
    <property type="entry name" value="LytR_cpsA_psr"/>
    <property type="match status" value="1"/>
</dbReference>
<keyword evidence="3" id="KW-0812">Transmembrane</keyword>
<feature type="compositionally biased region" description="Basic residues" evidence="2">
    <location>
        <begin position="48"/>
        <end position="57"/>
    </location>
</feature>
<feature type="compositionally biased region" description="Low complexity" evidence="2">
    <location>
        <begin position="33"/>
        <end position="47"/>
    </location>
</feature>
<keyword evidence="6" id="KW-1185">Reference proteome</keyword>
<evidence type="ECO:0000256" key="3">
    <source>
        <dbReference type="SAM" id="Phobius"/>
    </source>
</evidence>
<proteinExistence type="inferred from homology"/>
<dbReference type="EMBL" id="JBHSFP010000021">
    <property type="protein sequence ID" value="MFC4534236.1"/>
    <property type="molecule type" value="Genomic_DNA"/>
</dbReference>
<comment type="similarity">
    <text evidence="1">Belongs to the LytR/CpsA/Psr (LCP) family.</text>
</comment>